<comment type="caution">
    <text evidence="4">The sequence shown here is derived from an EMBL/GenBank/DDBJ whole genome shotgun (WGS) entry which is preliminary data.</text>
</comment>
<evidence type="ECO:0000313" key="4">
    <source>
        <dbReference type="EMBL" id="KAI3963039.1"/>
    </source>
</evidence>
<gene>
    <name evidence="4" type="ORF">MKW98_028979</name>
</gene>
<evidence type="ECO:0000256" key="1">
    <source>
        <dbReference type="SAM" id="MobiDB-lite"/>
    </source>
</evidence>
<sequence length="385" mass="42680">MSLFYNDKHRQVSGNNRKIHPPKAIQKGAKNDRDDDRRCETLGNSSDIKNLPVDCLTLVFRCLKTRDDRASFGLTCRRWLHIQNDNEDSLSYRGCPSFLKDPKISPKSISIIVCKLLIRFQHLKYLSLCPKINFVISKSQFFSSEVLSLHLNNCSEYSDIELSLIFSWFPRLTCINLASTHITDKGLYALSTSCSSLETVDLRDCHSITDAGLSSLIQNCRKLATLYINFCSSITGIGFLGCAHALKHLEASGCKLTQEGINAIVSGGGLEYLILSTPYEVAKVGEGSINTEAVITISKGCPLLKKLDLTYAMDVQLEGWEAIGQNCKKLEFLHIYGGNKLCGIGLQALYNGCDKLRTVSVENSSGCSTNALGLFKHKVESRNLM</sequence>
<dbReference type="Proteomes" id="UP001202328">
    <property type="component" value="Unassembled WGS sequence"/>
</dbReference>
<dbReference type="GO" id="GO:0031146">
    <property type="term" value="P:SCF-dependent proteasomal ubiquitin-dependent protein catabolic process"/>
    <property type="evidence" value="ECO:0007669"/>
    <property type="project" value="TreeGrafter"/>
</dbReference>
<dbReference type="PANTHER" id="PTHR13318:SF95">
    <property type="entry name" value="F-BOX PROTEIN YLR352W"/>
    <property type="match status" value="1"/>
</dbReference>
<name>A0AAD4TLS9_9MAGN</name>
<evidence type="ECO:0000313" key="5">
    <source>
        <dbReference type="Proteomes" id="UP001202328"/>
    </source>
</evidence>
<dbReference type="InterPro" id="IPR006553">
    <property type="entry name" value="Leu-rich_rpt_Cys-con_subtyp"/>
</dbReference>
<evidence type="ECO:0000259" key="3">
    <source>
        <dbReference type="Pfam" id="PF25372"/>
    </source>
</evidence>
<dbReference type="Pfam" id="PF12937">
    <property type="entry name" value="F-box-like"/>
    <property type="match status" value="1"/>
</dbReference>
<dbReference type="SMART" id="SM00367">
    <property type="entry name" value="LRR_CC"/>
    <property type="match status" value="5"/>
</dbReference>
<dbReference type="Pfam" id="PF25372">
    <property type="entry name" value="DUF7885"/>
    <property type="match status" value="1"/>
</dbReference>
<accession>A0AAD4TLS9</accession>
<dbReference type="Gene3D" id="1.20.1280.50">
    <property type="match status" value="1"/>
</dbReference>
<dbReference type="InterPro" id="IPR036047">
    <property type="entry name" value="F-box-like_dom_sf"/>
</dbReference>
<dbReference type="InterPro" id="IPR057207">
    <property type="entry name" value="FBXL15_LRR"/>
</dbReference>
<feature type="domain" description="F-box/LRR-repeat protein 15-like leucin rich repeat" evidence="3">
    <location>
        <begin position="147"/>
        <end position="239"/>
    </location>
</feature>
<dbReference type="CDD" id="cd22159">
    <property type="entry name" value="F-box_AtTIR1-like"/>
    <property type="match status" value="1"/>
</dbReference>
<evidence type="ECO:0000259" key="2">
    <source>
        <dbReference type="Pfam" id="PF12937"/>
    </source>
</evidence>
<organism evidence="4 5">
    <name type="scientific">Papaver atlanticum</name>
    <dbReference type="NCBI Taxonomy" id="357466"/>
    <lineage>
        <taxon>Eukaryota</taxon>
        <taxon>Viridiplantae</taxon>
        <taxon>Streptophyta</taxon>
        <taxon>Embryophyta</taxon>
        <taxon>Tracheophyta</taxon>
        <taxon>Spermatophyta</taxon>
        <taxon>Magnoliopsida</taxon>
        <taxon>Ranunculales</taxon>
        <taxon>Papaveraceae</taxon>
        <taxon>Papaveroideae</taxon>
        <taxon>Papaver</taxon>
    </lineage>
</organism>
<dbReference type="InterPro" id="IPR001810">
    <property type="entry name" value="F-box_dom"/>
</dbReference>
<dbReference type="InterPro" id="IPR032675">
    <property type="entry name" value="LRR_dom_sf"/>
</dbReference>
<dbReference type="SUPFAM" id="SSF52047">
    <property type="entry name" value="RNI-like"/>
    <property type="match status" value="1"/>
</dbReference>
<reference evidence="4" key="1">
    <citation type="submission" date="2022-04" db="EMBL/GenBank/DDBJ databases">
        <title>A functionally conserved STORR gene fusion in Papaver species that diverged 16.8 million years ago.</title>
        <authorList>
            <person name="Catania T."/>
        </authorList>
    </citation>
    <scope>NUCLEOTIDE SEQUENCE</scope>
    <source>
        <strain evidence="4">S-188037</strain>
    </source>
</reference>
<protein>
    <submittedName>
        <fullName evidence="4">Uncharacterized protein</fullName>
    </submittedName>
</protein>
<dbReference type="PANTHER" id="PTHR13318">
    <property type="entry name" value="PARTNER OF PAIRED, ISOFORM B-RELATED"/>
    <property type="match status" value="1"/>
</dbReference>
<dbReference type="AlphaFoldDB" id="A0AAD4TLS9"/>
<dbReference type="EMBL" id="JAJJMB010000133">
    <property type="protein sequence ID" value="KAI3963039.1"/>
    <property type="molecule type" value="Genomic_DNA"/>
</dbReference>
<dbReference type="SUPFAM" id="SSF81383">
    <property type="entry name" value="F-box domain"/>
    <property type="match status" value="1"/>
</dbReference>
<dbReference type="Gene3D" id="3.80.10.10">
    <property type="entry name" value="Ribonuclease Inhibitor"/>
    <property type="match status" value="2"/>
</dbReference>
<feature type="domain" description="F-box" evidence="2">
    <location>
        <begin position="49"/>
        <end position="86"/>
    </location>
</feature>
<dbReference type="GO" id="GO:0019005">
    <property type="term" value="C:SCF ubiquitin ligase complex"/>
    <property type="evidence" value="ECO:0007669"/>
    <property type="project" value="TreeGrafter"/>
</dbReference>
<keyword evidence="5" id="KW-1185">Reference proteome</keyword>
<feature type="region of interest" description="Disordered" evidence="1">
    <location>
        <begin position="11"/>
        <end position="36"/>
    </location>
</feature>
<proteinExistence type="predicted"/>